<gene>
    <name evidence="2" type="ORF">SAMN06296036_12172</name>
</gene>
<dbReference type="PANTHER" id="PTHR46732">
    <property type="entry name" value="ATP-DEPENDENT PROTEASE LA (LON) DOMAIN PROTEIN"/>
    <property type="match status" value="1"/>
</dbReference>
<dbReference type="GO" id="GO:0008233">
    <property type="term" value="F:peptidase activity"/>
    <property type="evidence" value="ECO:0007669"/>
    <property type="project" value="UniProtKB-KW"/>
</dbReference>
<dbReference type="InterPro" id="IPR015947">
    <property type="entry name" value="PUA-like_sf"/>
</dbReference>
<keyword evidence="2" id="KW-0645">Protease</keyword>
<dbReference type="GO" id="GO:0006508">
    <property type="term" value="P:proteolysis"/>
    <property type="evidence" value="ECO:0007669"/>
    <property type="project" value="UniProtKB-KW"/>
</dbReference>
<dbReference type="PROSITE" id="PS51787">
    <property type="entry name" value="LON_N"/>
    <property type="match status" value="1"/>
</dbReference>
<dbReference type="InterPro" id="IPR046336">
    <property type="entry name" value="Lon_prtase_N_sf"/>
</dbReference>
<dbReference type="SUPFAM" id="SSF88697">
    <property type="entry name" value="PUA domain-like"/>
    <property type="match status" value="1"/>
</dbReference>
<organism evidence="2 3">
    <name type="scientific">Pseudobacteriovorax antillogorgiicola</name>
    <dbReference type="NCBI Taxonomy" id="1513793"/>
    <lineage>
        <taxon>Bacteria</taxon>
        <taxon>Pseudomonadati</taxon>
        <taxon>Bdellovibrionota</taxon>
        <taxon>Oligoflexia</taxon>
        <taxon>Oligoflexales</taxon>
        <taxon>Pseudobacteriovoracaceae</taxon>
        <taxon>Pseudobacteriovorax</taxon>
    </lineage>
</organism>
<dbReference type="Proteomes" id="UP000192907">
    <property type="component" value="Unassembled WGS sequence"/>
</dbReference>
<dbReference type="STRING" id="1513793.SAMN06296036_12172"/>
<evidence type="ECO:0000313" key="3">
    <source>
        <dbReference type="Proteomes" id="UP000192907"/>
    </source>
</evidence>
<proteinExistence type="predicted"/>
<dbReference type="Pfam" id="PF02190">
    <property type="entry name" value="LON_substr_bdg"/>
    <property type="match status" value="1"/>
</dbReference>
<protein>
    <submittedName>
        <fullName evidence="2">Lon protease N-terminal domain-containing protein</fullName>
    </submittedName>
</protein>
<evidence type="ECO:0000259" key="1">
    <source>
        <dbReference type="PROSITE" id="PS51787"/>
    </source>
</evidence>
<feature type="domain" description="Lon N-terminal" evidence="1">
    <location>
        <begin position="12"/>
        <end position="223"/>
    </location>
</feature>
<dbReference type="OrthoDB" id="8558970at2"/>
<dbReference type="SMART" id="SM00464">
    <property type="entry name" value="LON"/>
    <property type="match status" value="1"/>
</dbReference>
<name>A0A1Y6CFM7_9BACT</name>
<dbReference type="AlphaFoldDB" id="A0A1Y6CFM7"/>
<sequence length="264" mass="30058">MSETNATQKNQVAIFPVPGMVAFEGQHHLLHVFEPRYRKMIEYCVEHEINLGLALPKRQISSPAKAASSKATIKEVLSQNQATYEASELFGAGPVNVLKKLPDGRFLVAVNIEQRVRLDQVVQSLPFTIARVVEENSCIEDAGKAEQLFCNLKELSESILKEKYSYFAERVPEDVWQSQDLEGLLIRVMEWFRLESRILQRLLEEPIVEERAAQFVEIMQVYLRQVGDDVVLEPAELEPTLIQDESEDGSDDEDNVIHVNFKTS</sequence>
<dbReference type="InterPro" id="IPR003111">
    <property type="entry name" value="Lon_prtase_N"/>
</dbReference>
<keyword evidence="2" id="KW-0378">Hydrolase</keyword>
<dbReference type="Gene3D" id="2.30.130.40">
    <property type="entry name" value="LON domain-like"/>
    <property type="match status" value="1"/>
</dbReference>
<accession>A0A1Y6CFM7</accession>
<dbReference type="PANTHER" id="PTHR46732:SF8">
    <property type="entry name" value="ATP-DEPENDENT PROTEASE LA (LON) DOMAIN PROTEIN"/>
    <property type="match status" value="1"/>
</dbReference>
<keyword evidence="3" id="KW-1185">Reference proteome</keyword>
<reference evidence="3" key="1">
    <citation type="submission" date="2017-04" db="EMBL/GenBank/DDBJ databases">
        <authorList>
            <person name="Varghese N."/>
            <person name="Submissions S."/>
        </authorList>
    </citation>
    <scope>NUCLEOTIDE SEQUENCE [LARGE SCALE GENOMIC DNA]</scope>
    <source>
        <strain evidence="3">RKEM611</strain>
    </source>
</reference>
<evidence type="ECO:0000313" key="2">
    <source>
        <dbReference type="EMBL" id="SMF62437.1"/>
    </source>
</evidence>
<dbReference type="EMBL" id="FWZT01000021">
    <property type="protein sequence ID" value="SMF62437.1"/>
    <property type="molecule type" value="Genomic_DNA"/>
</dbReference>
<dbReference type="RefSeq" id="WP_132323148.1">
    <property type="nucleotide sequence ID" value="NZ_FWZT01000021.1"/>
</dbReference>